<accession>Q13IH6</accession>
<dbReference type="InterPro" id="IPR032808">
    <property type="entry name" value="DoxX"/>
</dbReference>
<protein>
    <recommendedName>
        <fullName evidence="9">DoxX family protein</fullName>
    </recommendedName>
</protein>
<keyword evidence="4 6" id="KW-0472">Membrane</keyword>
<dbReference type="Pfam" id="PF07681">
    <property type="entry name" value="DoxX"/>
    <property type="match status" value="1"/>
</dbReference>
<feature type="transmembrane region" description="Helical" evidence="6">
    <location>
        <begin position="147"/>
        <end position="166"/>
    </location>
</feature>
<feature type="transmembrane region" description="Helical" evidence="6">
    <location>
        <begin position="178"/>
        <end position="203"/>
    </location>
</feature>
<sequence length="216" mass="23043">MRGRVSLTQPGENDVSSSSGHHRSDLDEYLGTPAACRPGECHRQAAHRAGCLFGARRVAPAGRFDVSSSARQNPRWVDAILVQPWLLPLVRMALVSAYVIGGLAKLANFHAAVLEQEHFGLHPGWLWAVFAIVVELGGSVCVIADRLVWLGAGGLGVLTMVAMFVANDFWNQLGSARFMALNSFFEHLGLLAALVMATCVAGVKQSAGTAGVQKNP</sequence>
<feature type="transmembrane region" description="Helical" evidence="6">
    <location>
        <begin position="85"/>
        <end position="104"/>
    </location>
</feature>
<feature type="region of interest" description="Disordered" evidence="5">
    <location>
        <begin position="1"/>
        <end position="24"/>
    </location>
</feature>
<feature type="compositionally biased region" description="Polar residues" evidence="5">
    <location>
        <begin position="1"/>
        <end position="19"/>
    </location>
</feature>
<dbReference type="STRING" id="266265.Bxe_C0188"/>
<comment type="subcellular location">
    <subcellularLocation>
        <location evidence="1">Membrane</location>
        <topology evidence="1">Multi-pass membrane protein</topology>
    </subcellularLocation>
</comment>
<dbReference type="Proteomes" id="UP000001817">
    <property type="component" value="Chromosome 3"/>
</dbReference>
<evidence type="ECO:0000256" key="6">
    <source>
        <dbReference type="SAM" id="Phobius"/>
    </source>
</evidence>
<evidence type="ECO:0000256" key="2">
    <source>
        <dbReference type="ARBA" id="ARBA00022692"/>
    </source>
</evidence>
<evidence type="ECO:0000256" key="4">
    <source>
        <dbReference type="ARBA" id="ARBA00023136"/>
    </source>
</evidence>
<dbReference type="AlphaFoldDB" id="Q13IH6"/>
<dbReference type="KEGG" id="bxe:Bxe_C0188"/>
<keyword evidence="8" id="KW-1185">Reference proteome</keyword>
<dbReference type="EMBL" id="CP000272">
    <property type="protein sequence ID" value="ABE36113.1"/>
    <property type="molecule type" value="Genomic_DNA"/>
</dbReference>
<evidence type="ECO:0000313" key="7">
    <source>
        <dbReference type="EMBL" id="ABE36113.1"/>
    </source>
</evidence>
<keyword evidence="3 6" id="KW-1133">Transmembrane helix</keyword>
<evidence type="ECO:0000313" key="8">
    <source>
        <dbReference type="Proteomes" id="UP000001817"/>
    </source>
</evidence>
<dbReference type="eggNOG" id="COG2259">
    <property type="taxonomic scope" value="Bacteria"/>
</dbReference>
<reference evidence="7 8" key="1">
    <citation type="journal article" date="2006" name="Proc. Natl. Acad. Sci. U.S.A.">
        <title>Burkholderia xenovorans LB400 harbors a multi-replicon, 9.73-Mbp genome shaped for versatility.</title>
        <authorList>
            <person name="Chain P.S."/>
            <person name="Denef V.J."/>
            <person name="Konstantinidis K.T."/>
            <person name="Vergez L.M."/>
            <person name="Agullo L."/>
            <person name="Reyes V.L."/>
            <person name="Hauser L."/>
            <person name="Cordova M."/>
            <person name="Gomez L."/>
            <person name="Gonzalez M."/>
            <person name="Land M."/>
            <person name="Lao V."/>
            <person name="Larimer F."/>
            <person name="LiPuma J.J."/>
            <person name="Mahenthiralingam E."/>
            <person name="Malfatti S.A."/>
            <person name="Marx C.J."/>
            <person name="Parnell J.J."/>
            <person name="Ramette A."/>
            <person name="Richardson P."/>
            <person name="Seeger M."/>
            <person name="Smith D."/>
            <person name="Spilker T."/>
            <person name="Sul W.J."/>
            <person name="Tsoi T.V."/>
            <person name="Ulrich L.E."/>
            <person name="Zhulin I.B."/>
            <person name="Tiedje J.M."/>
        </authorList>
    </citation>
    <scope>NUCLEOTIDE SEQUENCE [LARGE SCALE GENOMIC DNA]</scope>
    <source>
        <strain evidence="7 8">LB400</strain>
    </source>
</reference>
<keyword evidence="2 6" id="KW-0812">Transmembrane</keyword>
<gene>
    <name evidence="7" type="ORF">Bxe_C0188</name>
</gene>
<evidence type="ECO:0000256" key="3">
    <source>
        <dbReference type="ARBA" id="ARBA00022989"/>
    </source>
</evidence>
<feature type="transmembrane region" description="Helical" evidence="6">
    <location>
        <begin position="124"/>
        <end position="142"/>
    </location>
</feature>
<evidence type="ECO:0000256" key="5">
    <source>
        <dbReference type="SAM" id="MobiDB-lite"/>
    </source>
</evidence>
<proteinExistence type="predicted"/>
<name>Q13IH6_PARXL</name>
<organism evidence="7 8">
    <name type="scientific">Paraburkholderia xenovorans (strain LB400)</name>
    <dbReference type="NCBI Taxonomy" id="266265"/>
    <lineage>
        <taxon>Bacteria</taxon>
        <taxon>Pseudomonadati</taxon>
        <taxon>Pseudomonadota</taxon>
        <taxon>Betaproteobacteria</taxon>
        <taxon>Burkholderiales</taxon>
        <taxon>Burkholderiaceae</taxon>
        <taxon>Paraburkholderia</taxon>
    </lineage>
</organism>
<evidence type="ECO:0000256" key="1">
    <source>
        <dbReference type="ARBA" id="ARBA00004141"/>
    </source>
</evidence>
<evidence type="ECO:0008006" key="9">
    <source>
        <dbReference type="Google" id="ProtNLM"/>
    </source>
</evidence>
<dbReference type="GO" id="GO:0016020">
    <property type="term" value="C:membrane"/>
    <property type="evidence" value="ECO:0007669"/>
    <property type="project" value="UniProtKB-SubCell"/>
</dbReference>